<dbReference type="RefSeq" id="XP_040711706.1">
    <property type="nucleotide sequence ID" value="XM_040865581.1"/>
</dbReference>
<comment type="caution">
    <text evidence="1">The sequence shown here is derived from an EMBL/GenBank/DDBJ whole genome shotgun (WGS) entry which is preliminary data.</text>
</comment>
<gene>
    <name evidence="1" type="ORF">BCR38DRAFT_71665</name>
</gene>
<protein>
    <submittedName>
        <fullName evidence="1">Uncharacterized protein</fullName>
    </submittedName>
</protein>
<keyword evidence="2" id="KW-1185">Reference proteome</keyword>
<reference evidence="1 2" key="1">
    <citation type="submission" date="2016-07" db="EMBL/GenBank/DDBJ databases">
        <title>Pervasive Adenine N6-methylation of Active Genes in Fungi.</title>
        <authorList>
            <consortium name="DOE Joint Genome Institute"/>
            <person name="Mondo S.J."/>
            <person name="Dannebaum R.O."/>
            <person name="Kuo R.C."/>
            <person name="Labutti K."/>
            <person name="Haridas S."/>
            <person name="Kuo A."/>
            <person name="Salamov A."/>
            <person name="Ahrendt S.R."/>
            <person name="Lipzen A."/>
            <person name="Sullivan W."/>
            <person name="Andreopoulos W.B."/>
            <person name="Clum A."/>
            <person name="Lindquist E."/>
            <person name="Daum C."/>
            <person name="Ramamoorthy G.K."/>
            <person name="Gryganskyi A."/>
            <person name="Culley D."/>
            <person name="Magnuson J.K."/>
            <person name="James T.Y."/>
            <person name="O'Malley M.A."/>
            <person name="Stajich J.E."/>
            <person name="Spatafora J.W."/>
            <person name="Visel A."/>
            <person name="Grigoriev I.V."/>
        </authorList>
    </citation>
    <scope>NUCLEOTIDE SEQUENCE [LARGE SCALE GENOMIC DNA]</scope>
    <source>
        <strain evidence="1 2">CBS 129021</strain>
    </source>
</reference>
<dbReference type="GeneID" id="63781793"/>
<dbReference type="AlphaFoldDB" id="A0A1Y2DIB0"/>
<accession>A0A1Y2DIB0</accession>
<sequence>MTAPLSRLAKPLGSLWTTKASLSQTLSHVTGTARRRFPRQSESPTRILALRTQRKHPVARSRYGAMFRRVARQMNERLPVLTLQKLLKLEDLQDEKGLAAILEQVDPNIWKDRLNSLATRGWSEEHIDHWVWILSAEDADARVRRFVFTDTPQPVFLLMVLLQNSHSFRSFESLKLVLDYVNKFYCSRERPIHDLRLALMPLTFLRLLRRLVGHVYRIWPRAIVRLAQLAKDYIQTIPRLAGDYRVKNGKAYRDRCLVFNYALVSFSRPSYIEPLLQRDFNWRAQRLLLSMSDGLESPLVIDKASYRSIRKVMIGLRKSQAEREVAMRYAKTWPPYRQDFDGHDVKRTPEGDQTRSVKAGVLMQEAGYEEDEYDKALGALGGSTTESPTIQTRSLPPKEWIGDKESNNFYTLWASKVRATRNAREAWKAFTSFSDVEPTAQVYAEILMKLRARAATPSIHLLPGDARENLPIHDANYSEYELARLSPPTRDELYSHMLEQGIRPNGTCLTQLVSHASSVEEGLHYLSDSPINSTSVTHLSLFKVPALEHLHKIPLMAFNSYIQLLCRLQPDRRGAERLGTEELYRIRHAIRLVSMRLRPDTTEGATFRPPWQNIARALARPYVAVINGAQIDNDIVALKMFLHCYAAAQKCHGIDGELFIYLCRTVQKLVLSYLELCNSPIEADLQSPAMSDTRLRAVLDEAQGVMRTTFSKMTMVPVESGGESLLPSCGHVITPIQLHMYMRAMALVDDVTGMVNLMDWIFRNKDVIAREAQLRGNRGHAMMAKTLCAFEAFAGPKLDMDKRVELDARMNDITEVDPSWRWPTAEEIEDYIDLDQRGGSQRLHQKIIAQWWQQDAGRKESGQEQRTAAG</sequence>
<dbReference type="Proteomes" id="UP000193689">
    <property type="component" value="Unassembled WGS sequence"/>
</dbReference>
<organism evidence="1 2">
    <name type="scientific">Pseudomassariella vexata</name>
    <dbReference type="NCBI Taxonomy" id="1141098"/>
    <lineage>
        <taxon>Eukaryota</taxon>
        <taxon>Fungi</taxon>
        <taxon>Dikarya</taxon>
        <taxon>Ascomycota</taxon>
        <taxon>Pezizomycotina</taxon>
        <taxon>Sordariomycetes</taxon>
        <taxon>Xylariomycetidae</taxon>
        <taxon>Amphisphaeriales</taxon>
        <taxon>Pseudomassariaceae</taxon>
        <taxon>Pseudomassariella</taxon>
    </lineage>
</organism>
<proteinExistence type="predicted"/>
<dbReference type="InParanoid" id="A0A1Y2DIB0"/>
<evidence type="ECO:0000313" key="1">
    <source>
        <dbReference type="EMBL" id="ORY58894.1"/>
    </source>
</evidence>
<dbReference type="EMBL" id="MCFJ01000015">
    <property type="protein sequence ID" value="ORY58894.1"/>
    <property type="molecule type" value="Genomic_DNA"/>
</dbReference>
<evidence type="ECO:0000313" key="2">
    <source>
        <dbReference type="Proteomes" id="UP000193689"/>
    </source>
</evidence>
<dbReference type="OrthoDB" id="410701at2759"/>
<name>A0A1Y2DIB0_9PEZI</name>
<dbReference type="STRING" id="1141098.A0A1Y2DIB0"/>